<dbReference type="GO" id="GO:0016491">
    <property type="term" value="F:oxidoreductase activity"/>
    <property type="evidence" value="ECO:0007669"/>
    <property type="project" value="InterPro"/>
</dbReference>
<protein>
    <submittedName>
        <fullName evidence="3">Glutamate synthase (NADPH), homotetrameric</fullName>
    </submittedName>
</protein>
<dbReference type="Pfam" id="PF07992">
    <property type="entry name" value="Pyr_redox_2"/>
    <property type="match status" value="1"/>
</dbReference>
<dbReference type="Gene3D" id="3.50.50.60">
    <property type="entry name" value="FAD/NAD(P)-binding domain"/>
    <property type="match status" value="1"/>
</dbReference>
<evidence type="ECO:0000259" key="1">
    <source>
        <dbReference type="Pfam" id="PF07992"/>
    </source>
</evidence>
<dbReference type="PANTHER" id="PTHR42783">
    <property type="entry name" value="GLUTAMATE SYNTHASE [NADPH] SMALL CHAIN"/>
    <property type="match status" value="1"/>
</dbReference>
<dbReference type="EMBL" id="MEUG01000001">
    <property type="protein sequence ID" value="OGC28674.1"/>
    <property type="molecule type" value="Genomic_DNA"/>
</dbReference>
<dbReference type="SUPFAM" id="SSF51971">
    <property type="entry name" value="Nucleotide-binding domain"/>
    <property type="match status" value="1"/>
</dbReference>
<dbReference type="InterPro" id="IPR036188">
    <property type="entry name" value="FAD/NAD-bd_sf"/>
</dbReference>
<dbReference type="Gene3D" id="3.40.50.720">
    <property type="entry name" value="NAD(P)-binding Rossmann-like Domain"/>
    <property type="match status" value="1"/>
</dbReference>
<reference evidence="3 4" key="1">
    <citation type="journal article" date="2016" name="Nat. Commun.">
        <title>Thousands of microbial genomes shed light on interconnected biogeochemical processes in an aquifer system.</title>
        <authorList>
            <person name="Anantharaman K."/>
            <person name="Brown C.T."/>
            <person name="Hug L.A."/>
            <person name="Sharon I."/>
            <person name="Castelle C.J."/>
            <person name="Probst A.J."/>
            <person name="Thomas B.C."/>
            <person name="Singh A."/>
            <person name="Wilkins M.J."/>
            <person name="Karaoz U."/>
            <person name="Brodie E.L."/>
            <person name="Williams K.H."/>
            <person name="Hubbard S.S."/>
            <person name="Banfield J.F."/>
        </authorList>
    </citation>
    <scope>NUCLEOTIDE SEQUENCE [LARGE SCALE GENOMIC DNA]</scope>
</reference>
<dbReference type="AlphaFoldDB" id="A0A1F4T7I7"/>
<dbReference type="Proteomes" id="UP000178602">
    <property type="component" value="Unassembled WGS sequence"/>
</dbReference>
<dbReference type="PRINTS" id="PR00469">
    <property type="entry name" value="PNDRDTASEII"/>
</dbReference>
<evidence type="ECO:0000313" key="3">
    <source>
        <dbReference type="EMBL" id="OGC28674.1"/>
    </source>
</evidence>
<dbReference type="PANTHER" id="PTHR42783:SF3">
    <property type="entry name" value="GLUTAMATE SYNTHASE [NADPH] SMALL CHAIN-RELATED"/>
    <property type="match status" value="1"/>
</dbReference>
<feature type="domain" description="FAD/NAD(P)-binding" evidence="1">
    <location>
        <begin position="140"/>
        <end position="442"/>
    </location>
</feature>
<gene>
    <name evidence="3" type="ORF">A3K49_06940</name>
</gene>
<sequence>MAEDKTNARMRERPVAERIRDFEEVPLGYTAQQAVAEAKRCLQCKDPKCVKGCPVEIDIPAFIKLIAQGLPAEAASKIKETNSLPAVCGRVCPQEEQCELTCILNAKKAPIAIGSLERFAAEAESKENTEPRRSAAGSASIAVIGSGPAGLTCAGDLAKLGYQVTVFESLHVIGGVLQYGIPEFRLPKKIVDLEVQYVKSLGVKIVSDHLVDEIDGLLKEYQAVFVGSGAGLPNFLGVPGENLPGVYSANEFLFRVNMMKAYKFPEYLTPVKIGKKVAVIGAGNVAMDAARVSLRLGAEEVLIVYRRSRGEMPARREEIVRCEEEGVKFHLLTAPIALYPDQSGWVKEMECEKMELGEPDQSGRRRPITVPGSEFKLPIDTVIVAIGNSPNPLIIRRNPGVRANDRGGIIVDDRQATSLPGVFAGGDIVRGSATVISAMGDGKRAARRIDEYLRAAGQRL</sequence>
<dbReference type="Pfam" id="PF14691">
    <property type="entry name" value="Fer4_20"/>
    <property type="match status" value="1"/>
</dbReference>
<dbReference type="InterPro" id="IPR023753">
    <property type="entry name" value="FAD/NAD-binding_dom"/>
</dbReference>
<proteinExistence type="predicted"/>
<organism evidence="3 4">
    <name type="scientific">candidate division WOR-1 bacterium RIFOXYC12_FULL_54_18</name>
    <dbReference type="NCBI Taxonomy" id="1802584"/>
    <lineage>
        <taxon>Bacteria</taxon>
        <taxon>Bacillati</taxon>
        <taxon>Saganbacteria</taxon>
    </lineage>
</organism>
<feature type="domain" description="Dihydroprymidine dehydrogenase" evidence="2">
    <location>
        <begin position="18"/>
        <end position="128"/>
    </location>
</feature>
<dbReference type="InterPro" id="IPR006004">
    <property type="entry name" value="SudA-like"/>
</dbReference>
<accession>A0A1F4T7I7</accession>
<comment type="caution">
    <text evidence="3">The sequence shown here is derived from an EMBL/GenBank/DDBJ whole genome shotgun (WGS) entry which is preliminary data.</text>
</comment>
<dbReference type="InterPro" id="IPR028261">
    <property type="entry name" value="DPD_II"/>
</dbReference>
<dbReference type="PRINTS" id="PR00368">
    <property type="entry name" value="FADPNR"/>
</dbReference>
<evidence type="ECO:0000259" key="2">
    <source>
        <dbReference type="Pfam" id="PF14691"/>
    </source>
</evidence>
<name>A0A1F4T7I7_UNCSA</name>
<dbReference type="InterPro" id="IPR009051">
    <property type="entry name" value="Helical_ferredxn"/>
</dbReference>
<dbReference type="GO" id="GO:0051536">
    <property type="term" value="F:iron-sulfur cluster binding"/>
    <property type="evidence" value="ECO:0007669"/>
    <property type="project" value="InterPro"/>
</dbReference>
<dbReference type="SUPFAM" id="SSF46548">
    <property type="entry name" value="alpha-helical ferredoxin"/>
    <property type="match status" value="1"/>
</dbReference>
<dbReference type="Gene3D" id="1.10.1060.10">
    <property type="entry name" value="Alpha-helical ferredoxin"/>
    <property type="match status" value="1"/>
</dbReference>
<evidence type="ECO:0000313" key="4">
    <source>
        <dbReference type="Proteomes" id="UP000178602"/>
    </source>
</evidence>
<dbReference type="NCBIfam" id="TIGR01316">
    <property type="entry name" value="gltA"/>
    <property type="match status" value="1"/>
</dbReference>